<keyword evidence="5 6" id="KW-0472">Membrane</keyword>
<dbReference type="InterPro" id="IPR012506">
    <property type="entry name" value="TMEM86B-like"/>
</dbReference>
<dbReference type="EMBL" id="JBIHSN010000002">
    <property type="protein sequence ID" value="MFH0263982.1"/>
    <property type="molecule type" value="Genomic_DNA"/>
</dbReference>
<comment type="subcellular location">
    <subcellularLocation>
        <location evidence="1">Membrane</location>
        <topology evidence="1">Multi-pass membrane protein</topology>
    </subcellularLocation>
</comment>
<evidence type="ECO:0000256" key="6">
    <source>
        <dbReference type="SAM" id="Phobius"/>
    </source>
</evidence>
<feature type="transmembrane region" description="Helical" evidence="6">
    <location>
        <begin position="186"/>
        <end position="207"/>
    </location>
</feature>
<feature type="transmembrane region" description="Helical" evidence="6">
    <location>
        <begin position="75"/>
        <end position="95"/>
    </location>
</feature>
<comment type="similarity">
    <text evidence="2">Belongs to the TMEM86 family.</text>
</comment>
<feature type="transmembrane region" description="Helical" evidence="6">
    <location>
        <begin position="101"/>
        <end position="120"/>
    </location>
</feature>
<keyword evidence="8" id="KW-1185">Reference proteome</keyword>
<dbReference type="Proteomes" id="UP001607151">
    <property type="component" value="Unassembled WGS sequence"/>
</dbReference>
<protein>
    <submittedName>
        <fullName evidence="7">Lysoplasmalogenase family protein</fullName>
    </submittedName>
</protein>
<feature type="transmembrane region" description="Helical" evidence="6">
    <location>
        <begin position="127"/>
        <end position="143"/>
    </location>
</feature>
<sequence length="208" mass="24004">MWYWLLMGGVLLPILLFMKLNQPKWLAASKLLFFCSLIGCLLVQPDVGRLPWLWSLSALVFFTFCYAVEECIPRYRILQLFFFSIACLCYSLNFWSQVETLSWSVAIASFALVVVVFFLLLPLLDSFVLPASMVALILWQLLWASGELWDQNHSLLNISGLLGTLLLSISVLIWELHYFRKPFKHSYGWIMCCYFSAHIFIVAPLVLS</sequence>
<evidence type="ECO:0000256" key="2">
    <source>
        <dbReference type="ARBA" id="ARBA00007375"/>
    </source>
</evidence>
<comment type="caution">
    <text evidence="7">The sequence shown here is derived from an EMBL/GenBank/DDBJ whole genome shotgun (WGS) entry which is preliminary data.</text>
</comment>
<name>A0ABW7IQT3_9VIBR</name>
<evidence type="ECO:0000313" key="7">
    <source>
        <dbReference type="EMBL" id="MFH0263982.1"/>
    </source>
</evidence>
<keyword evidence="4 6" id="KW-1133">Transmembrane helix</keyword>
<evidence type="ECO:0000313" key="8">
    <source>
        <dbReference type="Proteomes" id="UP001607151"/>
    </source>
</evidence>
<evidence type="ECO:0000256" key="1">
    <source>
        <dbReference type="ARBA" id="ARBA00004141"/>
    </source>
</evidence>
<dbReference type="RefSeq" id="WP_162598322.1">
    <property type="nucleotide sequence ID" value="NZ_AP018685.1"/>
</dbReference>
<feature type="transmembrane region" description="Helical" evidence="6">
    <location>
        <begin position="155"/>
        <end position="174"/>
    </location>
</feature>
<reference evidence="7 8" key="1">
    <citation type="submission" date="2024-10" db="EMBL/GenBank/DDBJ databases">
        <authorList>
            <person name="Yibar A."/>
            <person name="Saticioglu I.B."/>
            <person name="Duman M."/>
            <person name="Ajmi N."/>
            <person name="Gurler F."/>
            <person name="Ay H."/>
            <person name="Onuk E."/>
            <person name="Guler S."/>
            <person name="Romalde J.L."/>
        </authorList>
    </citation>
    <scope>NUCLEOTIDE SEQUENCE [LARGE SCALE GENOMIC DNA]</scope>
    <source>
        <strain evidence="7 8">14-MA-B</strain>
    </source>
</reference>
<evidence type="ECO:0000256" key="5">
    <source>
        <dbReference type="ARBA" id="ARBA00023136"/>
    </source>
</evidence>
<gene>
    <name evidence="7" type="ORF">ACGRQ9_00265</name>
</gene>
<evidence type="ECO:0000256" key="3">
    <source>
        <dbReference type="ARBA" id="ARBA00022692"/>
    </source>
</evidence>
<accession>A0ABW7IQT3</accession>
<organism evidence="7 8">
    <name type="scientific">Vibrio rumoiensis</name>
    <dbReference type="NCBI Taxonomy" id="76258"/>
    <lineage>
        <taxon>Bacteria</taxon>
        <taxon>Pseudomonadati</taxon>
        <taxon>Pseudomonadota</taxon>
        <taxon>Gammaproteobacteria</taxon>
        <taxon>Vibrionales</taxon>
        <taxon>Vibrionaceae</taxon>
        <taxon>Vibrio</taxon>
    </lineage>
</organism>
<proteinExistence type="inferred from homology"/>
<keyword evidence="3 6" id="KW-0812">Transmembrane</keyword>
<feature type="transmembrane region" description="Helical" evidence="6">
    <location>
        <begin position="25"/>
        <end position="44"/>
    </location>
</feature>
<feature type="transmembrane region" description="Helical" evidence="6">
    <location>
        <begin position="50"/>
        <end position="68"/>
    </location>
</feature>
<evidence type="ECO:0000256" key="4">
    <source>
        <dbReference type="ARBA" id="ARBA00022989"/>
    </source>
</evidence>
<dbReference type="Pfam" id="PF07947">
    <property type="entry name" value="YhhN"/>
    <property type="match status" value="1"/>
</dbReference>